<dbReference type="Gene3D" id="1.10.1900.10">
    <property type="entry name" value="c-terminal domain of poly(a) binding protein"/>
    <property type="match status" value="1"/>
</dbReference>
<feature type="transmembrane region" description="Helical" evidence="1">
    <location>
        <begin position="194"/>
        <end position="217"/>
    </location>
</feature>
<evidence type="ECO:0000313" key="3">
    <source>
        <dbReference type="Proteomes" id="UP000198619"/>
    </source>
</evidence>
<dbReference type="OrthoDB" id="1655249at2"/>
<keyword evidence="3" id="KW-1185">Reference proteome</keyword>
<evidence type="ECO:0008006" key="4">
    <source>
        <dbReference type="Google" id="ProtNLM"/>
    </source>
</evidence>
<dbReference type="STRING" id="84698.SAMN04488528_10035"/>
<gene>
    <name evidence="2" type="ORF">SAMN04488528_10035</name>
</gene>
<keyword evidence="1" id="KW-1133">Transmembrane helix</keyword>
<accession>A0A1I0VUU0</accession>
<feature type="transmembrane region" description="Helical" evidence="1">
    <location>
        <begin position="127"/>
        <end position="150"/>
    </location>
</feature>
<evidence type="ECO:0000256" key="1">
    <source>
        <dbReference type="SAM" id="Phobius"/>
    </source>
</evidence>
<dbReference type="EMBL" id="FOKI01000003">
    <property type="protein sequence ID" value="SFA79446.1"/>
    <property type="molecule type" value="Genomic_DNA"/>
</dbReference>
<dbReference type="AlphaFoldDB" id="A0A1I0VUU0"/>
<keyword evidence="1" id="KW-0812">Transmembrane</keyword>
<dbReference type="RefSeq" id="WP_090038495.1">
    <property type="nucleotide sequence ID" value="NZ_FOKI01000003.1"/>
</dbReference>
<keyword evidence="1" id="KW-0472">Membrane</keyword>
<evidence type="ECO:0000313" key="2">
    <source>
        <dbReference type="EMBL" id="SFA79446.1"/>
    </source>
</evidence>
<protein>
    <recommendedName>
        <fullName evidence="4">DNA-binding ferritin-like protein (Dps family)</fullName>
    </recommendedName>
</protein>
<sequence>MANKLKVLKKENNIMEKQLNDYNKIVLTDMILYLYSSNLKEYDIEVIQRDLISMALEYQLRGEDFKNAIGCGYKEFCNELIKNAREKTLYEKILEKAYIIIGGIGILYLYEIFFSSTIINIFKSGSFTMPITLGFIGATSIATVAAFYIYWYTTKKSFELTKPKMSKDKIFILISGIFIWVLAVIMRIKFDKTILFSINCLYPLAFFATAFGVVWFLNNKNIDKVASKGLD</sequence>
<dbReference type="Proteomes" id="UP000198619">
    <property type="component" value="Unassembled WGS sequence"/>
</dbReference>
<organism evidence="2 3">
    <name type="scientific">Clostridium frigidicarnis</name>
    <dbReference type="NCBI Taxonomy" id="84698"/>
    <lineage>
        <taxon>Bacteria</taxon>
        <taxon>Bacillati</taxon>
        <taxon>Bacillota</taxon>
        <taxon>Clostridia</taxon>
        <taxon>Eubacteriales</taxon>
        <taxon>Clostridiaceae</taxon>
        <taxon>Clostridium</taxon>
    </lineage>
</organism>
<dbReference type="SUPFAM" id="SSF158560">
    <property type="entry name" value="BH3980-like"/>
    <property type="match status" value="1"/>
</dbReference>
<name>A0A1I0VUU0_9CLOT</name>
<proteinExistence type="predicted"/>
<feature type="transmembrane region" description="Helical" evidence="1">
    <location>
        <begin position="170"/>
        <end position="188"/>
    </location>
</feature>
<feature type="transmembrane region" description="Helical" evidence="1">
    <location>
        <begin position="97"/>
        <end position="121"/>
    </location>
</feature>
<reference evidence="2 3" key="1">
    <citation type="submission" date="2016-10" db="EMBL/GenBank/DDBJ databases">
        <authorList>
            <person name="de Groot N.N."/>
        </authorList>
    </citation>
    <scope>NUCLEOTIDE SEQUENCE [LARGE SCALE GENOMIC DNA]</scope>
    <source>
        <strain evidence="2 3">DSM 12271</strain>
    </source>
</reference>